<dbReference type="EMBL" id="JAAQHG020000002">
    <property type="protein sequence ID" value="KAL1590703.1"/>
    <property type="molecule type" value="Genomic_DNA"/>
</dbReference>
<dbReference type="Pfam" id="PF08386">
    <property type="entry name" value="Abhydrolase_4"/>
    <property type="match status" value="1"/>
</dbReference>
<dbReference type="InterPro" id="IPR029058">
    <property type="entry name" value="AB_hydrolase_fold"/>
</dbReference>
<keyword evidence="2" id="KW-0378">Hydrolase</keyword>
<dbReference type="GeneID" id="96002163"/>
<evidence type="ECO:0000256" key="1">
    <source>
        <dbReference type="ARBA" id="ARBA00010088"/>
    </source>
</evidence>
<evidence type="ECO:0000256" key="2">
    <source>
        <dbReference type="ARBA" id="ARBA00022801"/>
    </source>
</evidence>
<gene>
    <name evidence="4" type="ORF">WHR41_00719</name>
</gene>
<proteinExistence type="inferred from homology"/>
<evidence type="ECO:0000259" key="3">
    <source>
        <dbReference type="Pfam" id="PF08386"/>
    </source>
</evidence>
<comment type="caution">
    <text evidence="4">The sequence shown here is derived from an EMBL/GenBank/DDBJ whole genome shotgun (WGS) entry which is preliminary data.</text>
</comment>
<dbReference type="Gene3D" id="3.40.50.1820">
    <property type="entry name" value="alpha/beta hydrolase"/>
    <property type="match status" value="1"/>
</dbReference>
<dbReference type="Proteomes" id="UP000803884">
    <property type="component" value="Unassembled WGS sequence"/>
</dbReference>
<comment type="similarity">
    <text evidence="1">Belongs to the peptidase S33 family.</text>
</comment>
<accession>A0AB34L5I7</accession>
<protein>
    <recommendedName>
        <fullName evidence="3">Peptidase S33 tripeptidyl aminopeptidase-like C-terminal domain-containing protein</fullName>
    </recommendedName>
</protein>
<reference evidence="4 5" key="1">
    <citation type="journal article" date="2020" name="Microbiol. Resour. Announc.">
        <title>Draft Genome Sequence of a Cladosporium Species Isolated from the Mesophotic Ascidian Didemnum maculosum.</title>
        <authorList>
            <person name="Gioti A."/>
            <person name="Siaperas R."/>
            <person name="Nikolaivits E."/>
            <person name="Le Goff G."/>
            <person name="Ouazzani J."/>
            <person name="Kotoulas G."/>
            <person name="Topakas E."/>
        </authorList>
    </citation>
    <scope>NUCLEOTIDE SEQUENCE [LARGE SCALE GENOMIC DNA]</scope>
    <source>
        <strain evidence="4 5">TM138-S3</strain>
    </source>
</reference>
<name>A0AB34L5I7_9PEZI</name>
<dbReference type="InterPro" id="IPR051601">
    <property type="entry name" value="Serine_prot/Carboxylest_S33"/>
</dbReference>
<dbReference type="PANTHER" id="PTHR43248">
    <property type="entry name" value="2-SUCCINYL-6-HYDROXY-2,4-CYCLOHEXADIENE-1-CARBOXYLATE SYNTHASE"/>
    <property type="match status" value="1"/>
</dbReference>
<dbReference type="SUPFAM" id="SSF53474">
    <property type="entry name" value="alpha/beta-Hydrolases"/>
    <property type="match status" value="1"/>
</dbReference>
<organism evidence="4 5">
    <name type="scientific">Cladosporium halotolerans</name>
    <dbReference type="NCBI Taxonomy" id="1052096"/>
    <lineage>
        <taxon>Eukaryota</taxon>
        <taxon>Fungi</taxon>
        <taxon>Dikarya</taxon>
        <taxon>Ascomycota</taxon>
        <taxon>Pezizomycotina</taxon>
        <taxon>Dothideomycetes</taxon>
        <taxon>Dothideomycetidae</taxon>
        <taxon>Cladosporiales</taxon>
        <taxon>Cladosporiaceae</taxon>
        <taxon>Cladosporium</taxon>
    </lineage>
</organism>
<evidence type="ECO:0000313" key="5">
    <source>
        <dbReference type="Proteomes" id="UP000803884"/>
    </source>
</evidence>
<keyword evidence="5" id="KW-1185">Reference proteome</keyword>
<evidence type="ECO:0000313" key="4">
    <source>
        <dbReference type="EMBL" id="KAL1590703.1"/>
    </source>
</evidence>
<dbReference type="InterPro" id="IPR013595">
    <property type="entry name" value="Pept_S33_TAP-like_C"/>
</dbReference>
<feature type="domain" description="Peptidase S33 tripeptidyl aminopeptidase-like C-terminal" evidence="3">
    <location>
        <begin position="408"/>
        <end position="509"/>
    </location>
</feature>
<dbReference type="GO" id="GO:0016787">
    <property type="term" value="F:hydrolase activity"/>
    <property type="evidence" value="ECO:0007669"/>
    <property type="project" value="UniProtKB-KW"/>
</dbReference>
<dbReference type="PANTHER" id="PTHR43248:SF25">
    <property type="entry name" value="AB HYDROLASE-1 DOMAIN-CONTAINING PROTEIN-RELATED"/>
    <property type="match status" value="1"/>
</dbReference>
<dbReference type="AlphaFoldDB" id="A0AB34L5I7"/>
<sequence length="572" mass="62389">MDWFNYTTKATISLAVIRQPAVVPVTHPQYGGAILLNPGGPGGSGVGLVLMAGESARAILDTDDGEGKYFDIISFDPRGVGLSEPRVDCFHDPSVDASWQLRLQEEGWLDSSDAAFGRIWSMSDAKWQGCSRAAANDSEDIKRYVSTASVARDMLEIVERHGEWREKEAMALLGTCSTSSLLTGKCSKSPQIPSNLEHALYKEKIQYYGLSYGSFLGGTFAAMFPNRVGRLLVDGVVDYKNYASGNWSDNLLDTEKTMDLFYFHCARVGFPQCVLANADGPSEPKAIKNRTDSIIQSLYHNPLSVYQPRADTLSYSEVRSLIFSALYNPIFAFPVLAQLLLAIEQKNEPFLAPLLDAFHPSACAAENANIMARDAQVVIMCSDGESQSYMTRAAFQNFSRALAAQSPSSGSAWSTLRMGCVHYTLPATHRFAGPWEANTSHPLLFIGNTADPVTPGKFARDMARGFVGARTLMQDSGGHCSLAAFSRCTTGYIRGYFQTGELPPVNTTCGVDVEPFGPAPGDVVVEDEEGRVMAERHARMADSLYEHGAAFMGGEGWRRARQALREVSSFGE</sequence>
<dbReference type="RefSeq" id="XP_069233808.1">
    <property type="nucleotide sequence ID" value="XM_069369325.1"/>
</dbReference>